<dbReference type="eggNOG" id="KOG1870">
    <property type="taxonomic scope" value="Eukaryota"/>
</dbReference>
<dbReference type="InterPro" id="IPR018200">
    <property type="entry name" value="USP_CS"/>
</dbReference>
<feature type="compositionally biased region" description="Polar residues" evidence="8">
    <location>
        <begin position="224"/>
        <end position="251"/>
    </location>
</feature>
<feature type="compositionally biased region" description="Basic residues" evidence="8">
    <location>
        <begin position="1"/>
        <end position="20"/>
    </location>
</feature>
<dbReference type="SUPFAM" id="SSF54001">
    <property type="entry name" value="Cysteine proteinases"/>
    <property type="match status" value="1"/>
</dbReference>
<evidence type="ECO:0000256" key="2">
    <source>
        <dbReference type="ARBA" id="ARBA00009085"/>
    </source>
</evidence>
<evidence type="ECO:0000256" key="8">
    <source>
        <dbReference type="SAM" id="MobiDB-lite"/>
    </source>
</evidence>
<keyword evidence="5" id="KW-0833">Ubl conjugation pathway</keyword>
<dbReference type="STRING" id="403673.A0A177WC02"/>
<feature type="region of interest" description="Disordered" evidence="8">
    <location>
        <begin position="201"/>
        <end position="302"/>
    </location>
</feature>
<keyword evidence="4" id="KW-0645">Protease</keyword>
<dbReference type="GO" id="GO:0004843">
    <property type="term" value="F:cysteine-type deubiquitinase activity"/>
    <property type="evidence" value="ECO:0007669"/>
    <property type="project" value="UniProtKB-EC"/>
</dbReference>
<sequence length="1247" mass="140010">MKTKKYGKGHYTNSKRHPINRKNPASAAVDTPDSDTTIDACVTLLSQQTISTQELNLDQQKLSTVSEHFVKSVSTDSACLEPPPVPISPSPASLAQKKCNNSKKGSKNIPSNNSIHSSLSSRGKVRFDLANNKVAQFKSGDRPSILANLLKIHCHMPTSPVESMDSLSLSPKKPAISLKSLKDYRESGAAAAIYDAVAAAESQNTDASDTNTQKNAGLKKTANDETPSAYTSRSTNLLGDNKNLVASSNSIKLCQKQNKKRKKLMQQSTEMTTDSNSERERESTSIPKKHATSRPSDLPTTIPPFEEAIASLVAYLSTSPIATYKDELPKLFSQYNISAKEQKACIAANIAASIKDLQRAVATNGKVPAKLFKEASPKSLSNGESIDTAHFPSAESTADTHMMAGPETSTICFQTSIPHVAIGSIQDSLFRRDSKLDVDSKDIKTVACESKNLNLTEADAKLVFIDGYPMITFPAWKKALKIMIELPIAQDRYEKCVNRYKIEVTLFKSIAEPYPKKIDMELVDFHNQPMTAETVQIDNESLIDEALFAEMNDATLKQNIAEETDAMLHLDELSDLSDSPRSSRHLSPVYMSQLYVDIKDTQSSVTTVDSTDPDFAVTSSLNENSSVSQLPMSNISANVWCGLLNEGVDCYFINIIQCLASIPEFSAYFIDGTFMSHLNRENPLSNSKGQMAEMFAKLLKDLTLSSRPFFPQALKRTLSKCWALYDSYTQQDAQEFLNFILDELHEDVNRIFHKPCIELPDFDDSVCSTEVAAIYWDAHAKRNDSIVVDMFQGQYKSRIKCKACGKSSIKFDAFMNLSMEIPQINVDFHFYFTPFGHPPHWNRLSVPALMSMDDLLEKISKAYNTQTENLMCGFLQDQHTIHKLDKLSGVVQDYLSFADTTPSIIIYEVPYDQTYLCISQFVTTLEDQDSASKASDGDEQHGCNQSVGFPILITLPKALYTHRELYIAIFKQLYSRQMVCGITLEVLMEIEEPFFTIHSDNNEDHDGIEKIYLGGGEQHVSLLWKNCNLFCKVLDLDKIQKPISGCIDDESPRSISFYDCIKQHLKEEEVDEWYCGNCKKHTNGLKKLDLWKLPKILIVHLKRFVFNPHLESWAKLESRVDYPLDDLEMGQFSVCDMEQFKRYELFAVSNHHGSTDSGHYVALCKRMNKWFKFDDELVEPAEFDSRYYKFGYVLFYRLKPNDTDILSTGPIATKTFLSKTLTNGPESRAYEIIDRSPHLNPNLEAKG</sequence>
<accession>A0A177WC02</accession>
<dbReference type="Pfam" id="PF00443">
    <property type="entry name" value="UCH"/>
    <property type="match status" value="1"/>
</dbReference>
<dbReference type="PANTHER" id="PTHR21646:SF24">
    <property type="entry name" value="UBIQUITIN CARBOXYL-TERMINAL HYDROLASE"/>
    <property type="match status" value="1"/>
</dbReference>
<evidence type="ECO:0000256" key="5">
    <source>
        <dbReference type="ARBA" id="ARBA00022786"/>
    </source>
</evidence>
<feature type="compositionally biased region" description="Low complexity" evidence="8">
    <location>
        <begin position="90"/>
        <end position="99"/>
    </location>
</feature>
<feature type="compositionally biased region" description="Low complexity" evidence="8">
    <location>
        <begin position="107"/>
        <end position="120"/>
    </location>
</feature>
<feature type="region of interest" description="Disordered" evidence="8">
    <location>
        <begin position="1"/>
        <end position="34"/>
    </location>
</feature>
<protein>
    <recommendedName>
        <fullName evidence="3">ubiquitinyl hydrolase 1</fullName>
        <ecNumber evidence="3">3.4.19.12</ecNumber>
    </recommendedName>
</protein>
<dbReference type="InterPro" id="IPR028889">
    <property type="entry name" value="USP"/>
</dbReference>
<evidence type="ECO:0000313" key="10">
    <source>
        <dbReference type="EMBL" id="OAJ37255.1"/>
    </source>
</evidence>
<dbReference type="GO" id="GO:0006508">
    <property type="term" value="P:proteolysis"/>
    <property type="evidence" value="ECO:0007669"/>
    <property type="project" value="UniProtKB-KW"/>
</dbReference>
<dbReference type="Gene3D" id="3.90.70.10">
    <property type="entry name" value="Cysteine proteinases"/>
    <property type="match status" value="2"/>
</dbReference>
<dbReference type="GO" id="GO:0016579">
    <property type="term" value="P:protein deubiquitination"/>
    <property type="evidence" value="ECO:0007669"/>
    <property type="project" value="InterPro"/>
</dbReference>
<reference evidence="10 11" key="2">
    <citation type="submission" date="2016-05" db="EMBL/GenBank/DDBJ databases">
        <title>Lineage-specific infection strategies underlie the spectrum of fungal disease in amphibians.</title>
        <authorList>
            <person name="Cuomo C.A."/>
            <person name="Farrer R.A."/>
            <person name="James T."/>
            <person name="Longcore J."/>
            <person name="Birren B."/>
        </authorList>
    </citation>
    <scope>NUCLEOTIDE SEQUENCE [LARGE SCALE GENOMIC DNA]</scope>
    <source>
        <strain evidence="10 11">JEL423</strain>
    </source>
</reference>
<dbReference type="EC" id="3.4.19.12" evidence="3"/>
<evidence type="ECO:0000256" key="1">
    <source>
        <dbReference type="ARBA" id="ARBA00000707"/>
    </source>
</evidence>
<dbReference type="InterPro" id="IPR050185">
    <property type="entry name" value="Ub_carboxyl-term_hydrolase"/>
</dbReference>
<dbReference type="VEuPathDB" id="FungiDB:BDEG_21300"/>
<evidence type="ECO:0000256" key="7">
    <source>
        <dbReference type="ARBA" id="ARBA00022807"/>
    </source>
</evidence>
<feature type="compositionally biased region" description="Polar residues" evidence="8">
    <location>
        <begin position="201"/>
        <end position="215"/>
    </location>
</feature>
<dbReference type="EMBL" id="DS022300">
    <property type="protein sequence ID" value="OAJ37255.1"/>
    <property type="molecule type" value="Genomic_DNA"/>
</dbReference>
<dbReference type="PROSITE" id="PS50235">
    <property type="entry name" value="USP_3"/>
    <property type="match status" value="1"/>
</dbReference>
<dbReference type="AlphaFoldDB" id="A0A177WC02"/>
<evidence type="ECO:0000313" key="11">
    <source>
        <dbReference type="Proteomes" id="UP000077115"/>
    </source>
</evidence>
<keyword evidence="7" id="KW-0788">Thiol protease</keyword>
<feature type="domain" description="USP" evidence="9">
    <location>
        <begin position="641"/>
        <end position="1199"/>
    </location>
</feature>
<reference evidence="10 11" key="1">
    <citation type="submission" date="2006-10" db="EMBL/GenBank/DDBJ databases">
        <title>The Genome Sequence of Batrachochytrium dendrobatidis JEL423.</title>
        <authorList>
            <consortium name="The Broad Institute Genome Sequencing Platform"/>
            <person name="Birren B."/>
            <person name="Lander E."/>
            <person name="Galagan J."/>
            <person name="Cuomo C."/>
            <person name="Devon K."/>
            <person name="Jaffe D."/>
            <person name="Butler J."/>
            <person name="Alvarez P."/>
            <person name="Gnerre S."/>
            <person name="Grabherr M."/>
            <person name="Kleber M."/>
            <person name="Mauceli E."/>
            <person name="Brockman W."/>
            <person name="Young S."/>
            <person name="LaButti K."/>
            <person name="Sykes S."/>
            <person name="DeCaprio D."/>
            <person name="Crawford M."/>
            <person name="Koehrsen M."/>
            <person name="Engels R."/>
            <person name="Montgomery P."/>
            <person name="Pearson M."/>
            <person name="Howarth C."/>
            <person name="Larson L."/>
            <person name="White J."/>
            <person name="O'Leary S."/>
            <person name="Kodira C."/>
            <person name="Zeng Q."/>
            <person name="Yandava C."/>
            <person name="Alvarado L."/>
            <person name="Longcore J."/>
            <person name="James T."/>
        </authorList>
    </citation>
    <scope>NUCLEOTIDE SEQUENCE [LARGE SCALE GENOMIC DNA]</scope>
    <source>
        <strain evidence="10 11">JEL423</strain>
    </source>
</reference>
<proteinExistence type="inferred from homology"/>
<dbReference type="PROSITE" id="PS00973">
    <property type="entry name" value="USP_2"/>
    <property type="match status" value="1"/>
</dbReference>
<dbReference type="OrthoDB" id="292964at2759"/>
<organism evidence="10 11">
    <name type="scientific">Batrachochytrium dendrobatidis (strain JEL423)</name>
    <dbReference type="NCBI Taxonomy" id="403673"/>
    <lineage>
        <taxon>Eukaryota</taxon>
        <taxon>Fungi</taxon>
        <taxon>Fungi incertae sedis</taxon>
        <taxon>Chytridiomycota</taxon>
        <taxon>Chytridiomycota incertae sedis</taxon>
        <taxon>Chytridiomycetes</taxon>
        <taxon>Rhizophydiales</taxon>
        <taxon>Rhizophydiales incertae sedis</taxon>
        <taxon>Batrachochytrium</taxon>
    </lineage>
</organism>
<evidence type="ECO:0000256" key="3">
    <source>
        <dbReference type="ARBA" id="ARBA00012759"/>
    </source>
</evidence>
<comment type="catalytic activity">
    <reaction evidence="1">
        <text>Thiol-dependent hydrolysis of ester, thioester, amide, peptide and isopeptide bonds formed by the C-terminal Gly of ubiquitin (a 76-residue protein attached to proteins as an intracellular targeting signal).</text>
        <dbReference type="EC" id="3.4.19.12"/>
    </reaction>
</comment>
<gene>
    <name evidence="10" type="ORF">BDEG_21300</name>
</gene>
<feature type="region of interest" description="Disordered" evidence="8">
    <location>
        <begin position="81"/>
        <end position="120"/>
    </location>
</feature>
<dbReference type="Proteomes" id="UP000077115">
    <property type="component" value="Unassembled WGS sequence"/>
</dbReference>
<keyword evidence="6" id="KW-0378">Hydrolase</keyword>
<evidence type="ECO:0000259" key="9">
    <source>
        <dbReference type="PROSITE" id="PS50235"/>
    </source>
</evidence>
<dbReference type="InterPro" id="IPR001394">
    <property type="entry name" value="Peptidase_C19_UCH"/>
</dbReference>
<dbReference type="PANTHER" id="PTHR21646">
    <property type="entry name" value="UBIQUITIN CARBOXYL-TERMINAL HYDROLASE"/>
    <property type="match status" value="1"/>
</dbReference>
<evidence type="ECO:0000256" key="4">
    <source>
        <dbReference type="ARBA" id="ARBA00022670"/>
    </source>
</evidence>
<dbReference type="InterPro" id="IPR038765">
    <property type="entry name" value="Papain-like_cys_pep_sf"/>
</dbReference>
<comment type="similarity">
    <text evidence="2">Belongs to the peptidase C19 family.</text>
</comment>
<name>A0A177WC02_BATDL</name>
<evidence type="ECO:0000256" key="6">
    <source>
        <dbReference type="ARBA" id="ARBA00022801"/>
    </source>
</evidence>